<feature type="compositionally biased region" description="Polar residues" evidence="1">
    <location>
        <begin position="30"/>
        <end position="47"/>
    </location>
</feature>
<dbReference type="GeneID" id="81625465"/>
<feature type="region of interest" description="Disordered" evidence="1">
    <location>
        <begin position="1"/>
        <end position="50"/>
    </location>
</feature>
<reference evidence="2" key="2">
    <citation type="journal article" date="2023" name="IMA Fungus">
        <title>Comparative genomic study of the Penicillium genus elucidates a diverse pangenome and 15 lateral gene transfer events.</title>
        <authorList>
            <person name="Petersen C."/>
            <person name="Sorensen T."/>
            <person name="Nielsen M.R."/>
            <person name="Sondergaard T.E."/>
            <person name="Sorensen J.L."/>
            <person name="Fitzpatrick D.A."/>
            <person name="Frisvad J.C."/>
            <person name="Nielsen K.L."/>
        </authorList>
    </citation>
    <scope>NUCLEOTIDE SEQUENCE</scope>
    <source>
        <strain evidence="2">IBT 30728</strain>
    </source>
</reference>
<evidence type="ECO:0000256" key="1">
    <source>
        <dbReference type="SAM" id="MobiDB-lite"/>
    </source>
</evidence>
<dbReference type="RefSeq" id="XP_056790410.1">
    <property type="nucleotide sequence ID" value="XM_056935216.1"/>
</dbReference>
<gene>
    <name evidence="2" type="ORF">N7539_005614</name>
</gene>
<dbReference type="Proteomes" id="UP001148312">
    <property type="component" value="Unassembled WGS sequence"/>
</dbReference>
<sequence length="99" mass="10516">MAGSPHKASPRPSFDKRPASQSDSERSKRQATGYSSSIVQSRTSQQPLIPRARSKVLLRVASGSGVSVAQSIEGSVIPAAATANAERSAILKPRVQFHF</sequence>
<evidence type="ECO:0000313" key="3">
    <source>
        <dbReference type="Proteomes" id="UP001148312"/>
    </source>
</evidence>
<feature type="compositionally biased region" description="Basic and acidic residues" evidence="1">
    <location>
        <begin position="13"/>
        <end position="28"/>
    </location>
</feature>
<evidence type="ECO:0000313" key="2">
    <source>
        <dbReference type="EMBL" id="KAJ5485626.1"/>
    </source>
</evidence>
<proteinExistence type="predicted"/>
<keyword evidence="3" id="KW-1185">Reference proteome</keyword>
<accession>A0A9X0BV83</accession>
<name>A0A9X0BV83_9EURO</name>
<dbReference type="EMBL" id="JAPWDQ010000005">
    <property type="protein sequence ID" value="KAJ5485626.1"/>
    <property type="molecule type" value="Genomic_DNA"/>
</dbReference>
<dbReference type="AlphaFoldDB" id="A0A9X0BV83"/>
<reference evidence="2" key="1">
    <citation type="submission" date="2022-12" db="EMBL/GenBank/DDBJ databases">
        <authorList>
            <person name="Petersen C."/>
        </authorList>
    </citation>
    <scope>NUCLEOTIDE SEQUENCE</scope>
    <source>
        <strain evidence="2">IBT 30728</strain>
    </source>
</reference>
<protein>
    <submittedName>
        <fullName evidence="2">Uncharacterized protein</fullName>
    </submittedName>
</protein>
<comment type="caution">
    <text evidence="2">The sequence shown here is derived from an EMBL/GenBank/DDBJ whole genome shotgun (WGS) entry which is preliminary data.</text>
</comment>
<organism evidence="2 3">
    <name type="scientific">Penicillium diatomitis</name>
    <dbReference type="NCBI Taxonomy" id="2819901"/>
    <lineage>
        <taxon>Eukaryota</taxon>
        <taxon>Fungi</taxon>
        <taxon>Dikarya</taxon>
        <taxon>Ascomycota</taxon>
        <taxon>Pezizomycotina</taxon>
        <taxon>Eurotiomycetes</taxon>
        <taxon>Eurotiomycetidae</taxon>
        <taxon>Eurotiales</taxon>
        <taxon>Aspergillaceae</taxon>
        <taxon>Penicillium</taxon>
    </lineage>
</organism>